<proteinExistence type="predicted"/>
<dbReference type="InterPro" id="IPR050483">
    <property type="entry name" value="CoA-transferase_III_domain"/>
</dbReference>
<dbReference type="Gene3D" id="3.40.50.10540">
    <property type="entry name" value="Crotonobetainyl-coa:carnitine coa-transferase, domain 1"/>
    <property type="match status" value="1"/>
</dbReference>
<dbReference type="EMBL" id="VCPD01000008">
    <property type="protein sequence ID" value="TMV04239.1"/>
    <property type="molecule type" value="Genomic_DNA"/>
</dbReference>
<sequence>MAPLEGIRVIELGQFIAGPYCGQLLADFGAEVIKIEPPQQGDAMRQWGRSGRNGRPVWWSVIARGKKSVALDLRRGEGQQILRDLVRDADVLIENFRPGTMERWGLGYDALSAINPRLIMARISGYGQDGPYSERAGFASVCEAAGGLRYISGYPDRPPVRIGLSLGDTMAGINAAIGVLLALQHRHKSGKGQVVDSAIYEAVLGLTESLVAEYDAGGHIRERYGSALPGIAPSNAYPTKDGKEVIIGANQDSVFGRLCEVMGQSELVNDPRFSDHRARGVNQEVLDGIVANWTRTQDAKTIVDLMAASGVPVGQAYTAKEMLEDPHFAARESIVRVNEPKGGTLAMQNVFPKLSETPGRVTRLGPDLGEHNEEVLVNGLGYAPERIAELRTAGII</sequence>
<dbReference type="PANTHER" id="PTHR48207">
    <property type="entry name" value="SUCCINATE--HYDROXYMETHYLGLUTARATE COA-TRANSFERASE"/>
    <property type="match status" value="1"/>
</dbReference>
<dbReference type="Gene3D" id="3.30.1540.10">
    <property type="entry name" value="formyl-coa transferase, domain 3"/>
    <property type="match status" value="1"/>
</dbReference>
<keyword evidence="1 2" id="KW-0808">Transferase</keyword>
<name>A0ABY2WT45_9RHOB</name>
<dbReference type="InterPro" id="IPR003673">
    <property type="entry name" value="CoA-Trfase_fam_III"/>
</dbReference>
<dbReference type="SUPFAM" id="SSF89796">
    <property type="entry name" value="CoA-transferase family III (CaiB/BaiF)"/>
    <property type="match status" value="1"/>
</dbReference>
<dbReference type="Pfam" id="PF02515">
    <property type="entry name" value="CoA_transf_3"/>
    <property type="match status" value="1"/>
</dbReference>
<dbReference type="RefSeq" id="WP_138844994.1">
    <property type="nucleotide sequence ID" value="NZ_VCPD01000008.1"/>
</dbReference>
<accession>A0ABY2WT45</accession>
<evidence type="ECO:0000313" key="3">
    <source>
        <dbReference type="Proteomes" id="UP001193035"/>
    </source>
</evidence>
<keyword evidence="3" id="KW-1185">Reference proteome</keyword>
<organism evidence="2 3">
    <name type="scientific">Ruegeria sediminis</name>
    <dbReference type="NCBI Taxonomy" id="2583820"/>
    <lineage>
        <taxon>Bacteria</taxon>
        <taxon>Pseudomonadati</taxon>
        <taxon>Pseudomonadota</taxon>
        <taxon>Alphaproteobacteria</taxon>
        <taxon>Rhodobacterales</taxon>
        <taxon>Roseobacteraceae</taxon>
        <taxon>Ruegeria</taxon>
    </lineage>
</organism>
<evidence type="ECO:0000256" key="1">
    <source>
        <dbReference type="ARBA" id="ARBA00022679"/>
    </source>
</evidence>
<dbReference type="PANTHER" id="PTHR48207:SF3">
    <property type="entry name" value="SUCCINATE--HYDROXYMETHYLGLUTARATE COA-TRANSFERASE"/>
    <property type="match status" value="1"/>
</dbReference>
<dbReference type="Proteomes" id="UP001193035">
    <property type="component" value="Unassembled WGS sequence"/>
</dbReference>
<comment type="caution">
    <text evidence="2">The sequence shown here is derived from an EMBL/GenBank/DDBJ whole genome shotgun (WGS) entry which is preliminary data.</text>
</comment>
<dbReference type="InterPro" id="IPR023606">
    <property type="entry name" value="CoA-Trfase_III_dom_1_sf"/>
</dbReference>
<reference evidence="2 3" key="1">
    <citation type="submission" date="2019-05" db="EMBL/GenBank/DDBJ databases">
        <title>Ruegeria sp. nov., isolated from tidal flat.</title>
        <authorList>
            <person name="Kim W."/>
        </authorList>
    </citation>
    <scope>NUCLEOTIDE SEQUENCE [LARGE SCALE GENOMIC DNA]</scope>
    <source>
        <strain evidence="2 3">CAU 1488</strain>
    </source>
</reference>
<evidence type="ECO:0000313" key="2">
    <source>
        <dbReference type="EMBL" id="TMV04239.1"/>
    </source>
</evidence>
<protein>
    <submittedName>
        <fullName evidence="2">CoA transferase</fullName>
    </submittedName>
</protein>
<dbReference type="GO" id="GO:0016740">
    <property type="term" value="F:transferase activity"/>
    <property type="evidence" value="ECO:0007669"/>
    <property type="project" value="UniProtKB-KW"/>
</dbReference>
<dbReference type="InterPro" id="IPR044855">
    <property type="entry name" value="CoA-Trfase_III_dom3_sf"/>
</dbReference>
<gene>
    <name evidence="2" type="ORF">FGK63_18310</name>
</gene>